<dbReference type="CDD" id="cd08432">
    <property type="entry name" value="PBP2_GcdR_TrpI_HvrB_AmpR_like"/>
    <property type="match status" value="1"/>
</dbReference>
<dbReference type="FunFam" id="3.40.190.10:FF:000017">
    <property type="entry name" value="Glycine cleavage system transcriptional activator"/>
    <property type="match status" value="1"/>
</dbReference>
<protein>
    <submittedName>
        <fullName evidence="6">Transcriptional regulator GcvA</fullName>
    </submittedName>
</protein>
<evidence type="ECO:0000259" key="5">
    <source>
        <dbReference type="PROSITE" id="PS50931"/>
    </source>
</evidence>
<organism evidence="6 7">
    <name type="scientific">Azospirillum lipoferum</name>
    <dbReference type="NCBI Taxonomy" id="193"/>
    <lineage>
        <taxon>Bacteria</taxon>
        <taxon>Pseudomonadati</taxon>
        <taxon>Pseudomonadota</taxon>
        <taxon>Alphaproteobacteria</taxon>
        <taxon>Rhodospirillales</taxon>
        <taxon>Azospirillaceae</taxon>
        <taxon>Azospirillum</taxon>
    </lineage>
</organism>
<dbReference type="GO" id="GO:0043565">
    <property type="term" value="F:sequence-specific DNA binding"/>
    <property type="evidence" value="ECO:0007669"/>
    <property type="project" value="TreeGrafter"/>
</dbReference>
<accession>A0A5A9GMR3</accession>
<dbReference type="EMBL" id="VTTN01000005">
    <property type="protein sequence ID" value="KAA0595663.1"/>
    <property type="molecule type" value="Genomic_DNA"/>
</dbReference>
<keyword evidence="2" id="KW-0805">Transcription regulation</keyword>
<evidence type="ECO:0000256" key="4">
    <source>
        <dbReference type="ARBA" id="ARBA00023163"/>
    </source>
</evidence>
<dbReference type="PANTHER" id="PTHR30537">
    <property type="entry name" value="HTH-TYPE TRANSCRIPTIONAL REGULATOR"/>
    <property type="match status" value="1"/>
</dbReference>
<dbReference type="Proteomes" id="UP000324927">
    <property type="component" value="Unassembled WGS sequence"/>
</dbReference>
<evidence type="ECO:0000256" key="3">
    <source>
        <dbReference type="ARBA" id="ARBA00023125"/>
    </source>
</evidence>
<keyword evidence="3" id="KW-0238">DNA-binding</keyword>
<dbReference type="NCBIfam" id="NF008352">
    <property type="entry name" value="PRK11139.1"/>
    <property type="match status" value="1"/>
</dbReference>
<dbReference type="GO" id="GO:0006351">
    <property type="term" value="P:DNA-templated transcription"/>
    <property type="evidence" value="ECO:0007669"/>
    <property type="project" value="TreeGrafter"/>
</dbReference>
<dbReference type="OrthoDB" id="9794694at2"/>
<name>A0A5A9GMR3_AZOLI</name>
<dbReference type="InterPro" id="IPR036388">
    <property type="entry name" value="WH-like_DNA-bd_sf"/>
</dbReference>
<dbReference type="RefSeq" id="WP_149231848.1">
    <property type="nucleotide sequence ID" value="NZ_JBHSJA010000065.1"/>
</dbReference>
<gene>
    <name evidence="6" type="primary">gcvA</name>
    <name evidence="6" type="ORF">FZ942_14790</name>
</gene>
<dbReference type="SUPFAM" id="SSF46785">
    <property type="entry name" value="Winged helix' DNA-binding domain"/>
    <property type="match status" value="1"/>
</dbReference>
<proteinExistence type="inferred from homology"/>
<keyword evidence="7" id="KW-1185">Reference proteome</keyword>
<evidence type="ECO:0000256" key="1">
    <source>
        <dbReference type="ARBA" id="ARBA00009437"/>
    </source>
</evidence>
<dbReference type="PANTHER" id="PTHR30537:SF74">
    <property type="entry name" value="HTH-TYPE TRANSCRIPTIONAL REGULATOR TRPI"/>
    <property type="match status" value="1"/>
</dbReference>
<evidence type="ECO:0000313" key="6">
    <source>
        <dbReference type="EMBL" id="KAA0595663.1"/>
    </source>
</evidence>
<dbReference type="PROSITE" id="PS50931">
    <property type="entry name" value="HTH_LYSR"/>
    <property type="match status" value="1"/>
</dbReference>
<reference evidence="6 7" key="1">
    <citation type="submission" date="2019-08" db="EMBL/GenBank/DDBJ databases">
        <authorList>
            <person name="Grouzdev D."/>
            <person name="Tikhonova E."/>
            <person name="Kravchenko I."/>
        </authorList>
    </citation>
    <scope>NUCLEOTIDE SEQUENCE [LARGE SCALE GENOMIC DNA]</scope>
    <source>
        <strain evidence="6 7">59b</strain>
    </source>
</reference>
<dbReference type="Gene3D" id="3.40.190.10">
    <property type="entry name" value="Periplasmic binding protein-like II"/>
    <property type="match status" value="2"/>
</dbReference>
<evidence type="ECO:0000313" key="7">
    <source>
        <dbReference type="Proteomes" id="UP000324927"/>
    </source>
</evidence>
<dbReference type="Pfam" id="PF00126">
    <property type="entry name" value="HTH_1"/>
    <property type="match status" value="1"/>
</dbReference>
<dbReference type="InterPro" id="IPR058163">
    <property type="entry name" value="LysR-type_TF_proteobact-type"/>
</dbReference>
<dbReference type="SUPFAM" id="SSF53850">
    <property type="entry name" value="Periplasmic binding protein-like II"/>
    <property type="match status" value="1"/>
</dbReference>
<feature type="domain" description="HTH lysR-type" evidence="5">
    <location>
        <begin position="6"/>
        <end position="63"/>
    </location>
</feature>
<comment type="caution">
    <text evidence="6">The sequence shown here is derived from an EMBL/GenBank/DDBJ whole genome shotgun (WGS) entry which is preliminary data.</text>
</comment>
<dbReference type="InterPro" id="IPR005119">
    <property type="entry name" value="LysR_subst-bd"/>
</dbReference>
<comment type="similarity">
    <text evidence="1">Belongs to the LysR transcriptional regulatory family.</text>
</comment>
<keyword evidence="4" id="KW-0804">Transcription</keyword>
<dbReference type="GO" id="GO:0003700">
    <property type="term" value="F:DNA-binding transcription factor activity"/>
    <property type="evidence" value="ECO:0007669"/>
    <property type="project" value="InterPro"/>
</dbReference>
<dbReference type="FunFam" id="1.10.10.10:FF:000038">
    <property type="entry name" value="Glycine cleavage system transcriptional activator"/>
    <property type="match status" value="1"/>
</dbReference>
<dbReference type="Gene3D" id="1.10.10.10">
    <property type="entry name" value="Winged helix-like DNA-binding domain superfamily/Winged helix DNA-binding domain"/>
    <property type="match status" value="1"/>
</dbReference>
<dbReference type="InterPro" id="IPR036390">
    <property type="entry name" value="WH_DNA-bd_sf"/>
</dbReference>
<dbReference type="Pfam" id="PF03466">
    <property type="entry name" value="LysR_substrate"/>
    <property type="match status" value="1"/>
</dbReference>
<sequence>MSYRMPPLNALRAFEASARHLSFKLAANELNVTAGAVSQHVKSLEDLLGVKLFRRLHKSLALTQAGQSYLPALRNAFSIISESTQRIAVKRSVEVFSIGVQAAFAVKWLFPRLPLFLDDNPHIDVRLSSSIELEEVRQGLVDAVIRYGTGHFPGFRSILIRPERLDPVCSPRLLANGPPLEKLEDLRHHLLLHDEFRESWRIWCAARDMDGLDFTKGLSFADEHLALKAAIEGFGVALGQDLLIEEDVRSGRLVRPLGDGPERNGGYYLVCSDSNADCAKMKTFREFLASGIQVPDLFEADAPAIVVQARALAAVRKGSLNGMGKSMGA</sequence>
<dbReference type="InterPro" id="IPR000847">
    <property type="entry name" value="LysR_HTH_N"/>
</dbReference>
<evidence type="ECO:0000256" key="2">
    <source>
        <dbReference type="ARBA" id="ARBA00023015"/>
    </source>
</evidence>
<dbReference type="PRINTS" id="PR00039">
    <property type="entry name" value="HTHLYSR"/>
</dbReference>
<dbReference type="AlphaFoldDB" id="A0A5A9GMR3"/>